<dbReference type="Proteomes" id="UP000218890">
    <property type="component" value="Chromosome"/>
</dbReference>
<dbReference type="PROSITE" id="PS51257">
    <property type="entry name" value="PROKAR_LIPOPROTEIN"/>
    <property type="match status" value="1"/>
</dbReference>
<dbReference type="RefSeq" id="WP_096407488.1">
    <property type="nucleotide sequence ID" value="NZ_AP017372.2"/>
</dbReference>
<dbReference type="KEGG" id="hhk:HH1059_02950"/>
<dbReference type="AlphaFoldDB" id="A0A0X8X8M7"/>
<protein>
    <submittedName>
        <fullName evidence="1">Uncharacterized protein</fullName>
    </submittedName>
</protein>
<accession>A0A0X8X8M7</accession>
<evidence type="ECO:0000313" key="1">
    <source>
        <dbReference type="EMBL" id="BAU56973.1"/>
    </source>
</evidence>
<organism evidence="1 2">
    <name type="scientific">Halorhodospira halochloris</name>
    <name type="common">Ectothiorhodospira halochloris</name>
    <dbReference type="NCBI Taxonomy" id="1052"/>
    <lineage>
        <taxon>Bacteria</taxon>
        <taxon>Pseudomonadati</taxon>
        <taxon>Pseudomonadota</taxon>
        <taxon>Gammaproteobacteria</taxon>
        <taxon>Chromatiales</taxon>
        <taxon>Ectothiorhodospiraceae</taxon>
        <taxon>Halorhodospira</taxon>
    </lineage>
</organism>
<gene>
    <name evidence="1" type="ORF">HH1059_02950</name>
</gene>
<keyword evidence="2" id="KW-1185">Reference proteome</keyword>
<name>A0A0X8X8M7_HALHR</name>
<sequence>MTSRSATITAILVGFAIAISGCQALWPAGDAKPELGEQQEIHQTLNAMDPIEYGEYKLDIEFGSKGWIAEREGEYFMGGSLDTSDTSEGMTLTLQQTHQYNEQIGWVELDGRGTELVLEYQEDPQSLNLQ</sequence>
<reference evidence="1" key="1">
    <citation type="submission" date="2016-02" db="EMBL/GenBank/DDBJ databases">
        <title>Halorhodospira halochloris DSM-1059 complete genome, version 2.</title>
        <authorList>
            <person name="Tsukatani Y."/>
        </authorList>
    </citation>
    <scope>NUCLEOTIDE SEQUENCE</scope>
    <source>
        <strain evidence="1">DSM 1059</strain>
    </source>
</reference>
<dbReference type="EMBL" id="AP017372">
    <property type="protein sequence ID" value="BAU56973.1"/>
    <property type="molecule type" value="Genomic_DNA"/>
</dbReference>
<evidence type="ECO:0000313" key="2">
    <source>
        <dbReference type="Proteomes" id="UP000218890"/>
    </source>
</evidence>
<proteinExistence type="predicted"/>